<gene>
    <name evidence="1" type="ORF">H8F21_16845</name>
</gene>
<comment type="caution">
    <text evidence="1">The sequence shown here is derived from an EMBL/GenBank/DDBJ whole genome shotgun (WGS) entry which is preliminary data.</text>
</comment>
<accession>A0ABS2C038</accession>
<organism evidence="1 2">
    <name type="scientific">Pseudomonas arcuscaelestis</name>
    <dbReference type="NCBI Taxonomy" id="2710591"/>
    <lineage>
        <taxon>Bacteria</taxon>
        <taxon>Pseudomonadati</taxon>
        <taxon>Pseudomonadota</taxon>
        <taxon>Gammaproteobacteria</taxon>
        <taxon>Pseudomonadales</taxon>
        <taxon>Pseudomonadaceae</taxon>
        <taxon>Pseudomonas</taxon>
    </lineage>
</organism>
<evidence type="ECO:0000313" key="2">
    <source>
        <dbReference type="Proteomes" id="UP000745663"/>
    </source>
</evidence>
<sequence length="60" mass="6408">MTQPNSKAEYYQMKGMVADLSAEDQGEVMKAEAEVTAIAKRSDKALIGALMAMTKIAAEA</sequence>
<evidence type="ECO:0000313" key="1">
    <source>
        <dbReference type="EMBL" id="MBM5459236.1"/>
    </source>
</evidence>
<dbReference type="EMBL" id="JACOPV010000010">
    <property type="protein sequence ID" value="MBM5459236.1"/>
    <property type="molecule type" value="Genomic_DNA"/>
</dbReference>
<proteinExistence type="predicted"/>
<dbReference type="Proteomes" id="UP000745663">
    <property type="component" value="Unassembled WGS sequence"/>
</dbReference>
<protein>
    <submittedName>
        <fullName evidence="1">Uncharacterized protein</fullName>
    </submittedName>
</protein>
<keyword evidence="2" id="KW-1185">Reference proteome</keyword>
<name>A0ABS2C038_9PSED</name>
<reference evidence="1 2" key="1">
    <citation type="submission" date="2020-08" db="EMBL/GenBank/DDBJ databases">
        <title>Description of novel Pseudomonas species.</title>
        <authorList>
            <person name="Duman M."/>
            <person name="Mulet M."/>
            <person name="Altun S."/>
            <person name="Saticioglu I.B."/>
            <person name="Lalucat J."/>
            <person name="Garcia-Valdes E."/>
        </authorList>
    </citation>
    <scope>NUCLEOTIDE SEQUENCE [LARGE SCALE GENOMIC DNA]</scope>
    <source>
        <strain evidence="1 2">P66</strain>
    </source>
</reference>
<dbReference type="RefSeq" id="WP_203585077.1">
    <property type="nucleotide sequence ID" value="NZ_JACOPV010000010.1"/>
</dbReference>